<keyword evidence="4" id="KW-0547">Nucleotide-binding</keyword>
<gene>
    <name evidence="13" type="ORF">AAF454_03680</name>
</gene>
<evidence type="ECO:0000256" key="8">
    <source>
        <dbReference type="ARBA" id="ARBA00023211"/>
    </source>
</evidence>
<evidence type="ECO:0000256" key="7">
    <source>
        <dbReference type="ARBA" id="ARBA00023080"/>
    </source>
</evidence>
<dbReference type="EC" id="3.6.1.73" evidence="9"/>
<dbReference type="NCBIfam" id="NF002850">
    <property type="entry name" value="PRK03114.1"/>
    <property type="match status" value="1"/>
</dbReference>
<dbReference type="Pfam" id="PF01931">
    <property type="entry name" value="NTPase_I-T"/>
    <property type="match status" value="1"/>
</dbReference>
<comment type="catalytic activity">
    <reaction evidence="11">
        <text>XTP + H2O = XDP + phosphate + H(+)</text>
        <dbReference type="Rhea" id="RHEA:28406"/>
        <dbReference type="ChEBI" id="CHEBI:15377"/>
        <dbReference type="ChEBI" id="CHEBI:15378"/>
        <dbReference type="ChEBI" id="CHEBI:43474"/>
        <dbReference type="ChEBI" id="CHEBI:59884"/>
        <dbReference type="ChEBI" id="CHEBI:61314"/>
        <dbReference type="EC" id="3.6.1.73"/>
    </reaction>
</comment>
<keyword evidence="7" id="KW-0546">Nucleotide metabolism</keyword>
<protein>
    <recommendedName>
        <fullName evidence="9">inosine/xanthosine triphosphatase</fullName>
        <ecNumber evidence="9">3.6.1.73</ecNumber>
    </recommendedName>
</protein>
<dbReference type="SUPFAM" id="SSF52972">
    <property type="entry name" value="ITPase-like"/>
    <property type="match status" value="1"/>
</dbReference>
<evidence type="ECO:0000256" key="5">
    <source>
        <dbReference type="ARBA" id="ARBA00022801"/>
    </source>
</evidence>
<dbReference type="PANTHER" id="PTHR34699">
    <property type="match status" value="1"/>
</dbReference>
<evidence type="ECO:0000256" key="6">
    <source>
        <dbReference type="ARBA" id="ARBA00022842"/>
    </source>
</evidence>
<accession>A0ABU9LIP4</accession>
<reference evidence="13 14" key="1">
    <citation type="submission" date="2024-04" db="EMBL/GenBank/DDBJ databases">
        <authorList>
            <person name="Wu Y.S."/>
            <person name="Zhang L."/>
        </authorList>
    </citation>
    <scope>NUCLEOTIDE SEQUENCE [LARGE SCALE GENOMIC DNA]</scope>
    <source>
        <strain evidence="13 14">KG-01</strain>
    </source>
</reference>
<evidence type="ECO:0000313" key="14">
    <source>
        <dbReference type="Proteomes" id="UP001398420"/>
    </source>
</evidence>
<keyword evidence="8" id="KW-0464">Manganese</keyword>
<evidence type="ECO:0000256" key="9">
    <source>
        <dbReference type="ARBA" id="ARBA00038901"/>
    </source>
</evidence>
<evidence type="ECO:0000313" key="13">
    <source>
        <dbReference type="EMBL" id="MEL5987527.1"/>
    </source>
</evidence>
<proteinExistence type="predicted"/>
<dbReference type="Gene3D" id="3.90.950.10">
    <property type="match status" value="1"/>
</dbReference>
<feature type="domain" description="Non-canonical purine NTP phosphatase/PRRC1" evidence="12">
    <location>
        <begin position="8"/>
        <end position="161"/>
    </location>
</feature>
<evidence type="ECO:0000256" key="3">
    <source>
        <dbReference type="ARBA" id="ARBA00022723"/>
    </source>
</evidence>
<dbReference type="InterPro" id="IPR026533">
    <property type="entry name" value="NTPase/PRRC1"/>
</dbReference>
<keyword evidence="3" id="KW-0479">Metal-binding</keyword>
<evidence type="ECO:0000256" key="11">
    <source>
        <dbReference type="ARBA" id="ARBA00048781"/>
    </source>
</evidence>
<evidence type="ECO:0000256" key="2">
    <source>
        <dbReference type="ARBA" id="ARBA00001946"/>
    </source>
</evidence>
<dbReference type="PANTHER" id="PTHR34699:SF2">
    <property type="entry name" value="NON-CANONICAL PURINE NTP PHOSPHATASE_PRRC1 DOMAIN-CONTAINING PROTEIN"/>
    <property type="match status" value="1"/>
</dbReference>
<evidence type="ECO:0000256" key="4">
    <source>
        <dbReference type="ARBA" id="ARBA00022741"/>
    </source>
</evidence>
<keyword evidence="14" id="KW-1185">Reference proteome</keyword>
<name>A0ABU9LIP4_9BACL</name>
<comment type="catalytic activity">
    <reaction evidence="10">
        <text>ITP + H2O = IDP + phosphate + H(+)</text>
        <dbReference type="Rhea" id="RHEA:28330"/>
        <dbReference type="ChEBI" id="CHEBI:15377"/>
        <dbReference type="ChEBI" id="CHEBI:15378"/>
        <dbReference type="ChEBI" id="CHEBI:43474"/>
        <dbReference type="ChEBI" id="CHEBI:58280"/>
        <dbReference type="ChEBI" id="CHEBI:61402"/>
        <dbReference type="EC" id="3.6.1.73"/>
    </reaction>
</comment>
<dbReference type="RefSeq" id="WP_325922265.1">
    <property type="nucleotide sequence ID" value="NZ_JALKQX010000003.1"/>
</dbReference>
<keyword evidence="6" id="KW-0460">Magnesium</keyword>
<comment type="cofactor">
    <cofactor evidence="2">
        <name>Mg(2+)</name>
        <dbReference type="ChEBI" id="CHEBI:18420"/>
    </cofactor>
</comment>
<organism evidence="13 14">
    <name type="scientific">Kurthia gibsonii</name>
    <dbReference type="NCBI Taxonomy" id="33946"/>
    <lineage>
        <taxon>Bacteria</taxon>
        <taxon>Bacillati</taxon>
        <taxon>Bacillota</taxon>
        <taxon>Bacilli</taxon>
        <taxon>Bacillales</taxon>
        <taxon>Caryophanaceae</taxon>
        <taxon>Kurthia</taxon>
    </lineage>
</organism>
<dbReference type="InterPro" id="IPR029001">
    <property type="entry name" value="ITPase-like_fam"/>
</dbReference>
<keyword evidence="5" id="KW-0378">Hydrolase</keyword>
<evidence type="ECO:0000256" key="1">
    <source>
        <dbReference type="ARBA" id="ARBA00001936"/>
    </source>
</evidence>
<dbReference type="Proteomes" id="UP001398420">
    <property type="component" value="Unassembled WGS sequence"/>
</dbReference>
<evidence type="ECO:0000259" key="12">
    <source>
        <dbReference type="Pfam" id="PF01931"/>
    </source>
</evidence>
<evidence type="ECO:0000256" key="10">
    <source>
        <dbReference type="ARBA" id="ARBA00048174"/>
    </source>
</evidence>
<sequence>MNVKIAVGTKNKAKLKAVETVVNRTLIEISSITGYDVDSGVSAQPFSDEETRLGAINRAKQTLQTSRADLAFGLEGGVKWIGKELYLCNWAALATKEHTYTAAGAQIPLPIEIVQSLIAGEELGPVMDRYTKEQDTRQHAGAIGVFTDGLIDRAQMFEPIVEMLVGQYRYWSKQ</sequence>
<dbReference type="InterPro" id="IPR050299">
    <property type="entry name" value="YjjX_NTPase"/>
</dbReference>
<dbReference type="EMBL" id="JBCEWA010000002">
    <property type="protein sequence ID" value="MEL5987527.1"/>
    <property type="molecule type" value="Genomic_DNA"/>
</dbReference>
<comment type="cofactor">
    <cofactor evidence="1">
        <name>Mn(2+)</name>
        <dbReference type="ChEBI" id="CHEBI:29035"/>
    </cofactor>
</comment>
<comment type="caution">
    <text evidence="13">The sequence shown here is derived from an EMBL/GenBank/DDBJ whole genome shotgun (WGS) entry which is preliminary data.</text>
</comment>